<protein>
    <recommendedName>
        <fullName evidence="1">FlgD/Vpr Ig-like domain-containing protein</fullName>
    </recommendedName>
</protein>
<dbReference type="Pfam" id="PF13860">
    <property type="entry name" value="FlgD_ig"/>
    <property type="match status" value="1"/>
</dbReference>
<dbReference type="EMBL" id="DTLI01000040">
    <property type="protein sequence ID" value="HHS51564.1"/>
    <property type="molecule type" value="Genomic_DNA"/>
</dbReference>
<name>A0A7C6A945_UNCW3</name>
<comment type="caution">
    <text evidence="2">The sequence shown here is derived from an EMBL/GenBank/DDBJ whole genome shotgun (WGS) entry which is preliminary data.</text>
</comment>
<dbReference type="Gene3D" id="2.70.70.10">
    <property type="entry name" value="Glucose Permease (Domain IIA)"/>
    <property type="match status" value="1"/>
</dbReference>
<proteinExistence type="predicted"/>
<evidence type="ECO:0000259" key="1">
    <source>
        <dbReference type="Pfam" id="PF13860"/>
    </source>
</evidence>
<organism evidence="2">
    <name type="scientific">candidate division WOR-3 bacterium</name>
    <dbReference type="NCBI Taxonomy" id="2052148"/>
    <lineage>
        <taxon>Bacteria</taxon>
        <taxon>Bacteria division WOR-3</taxon>
    </lineage>
</organism>
<sequence length="420" mass="47960">MRILLIFFLLLYVKGYSFYWPIGFGSPPHSHPKRITATFGEPRGGPPPTRFHTGVDMVRNDGEASGLTVYGVEDEVVVAIDRTSGDDRFVATTWHIFGHINPRSDLYVGQTVTSTTDLGTILNMGTRSHLHFTSTTSSYTSGVTILGNGYENNPIDPSFSSYWRFDNLYSDYTAPVKNSVEFWTDGLGTRCEPHNLRTDRNYDIVVKAQEGTAYPDANNRYAVDWQNGVYKLGYNVNSPPATYNLKFREDPRLWNINLVYDRSRSTQSDFYYVITNTMSSNGYVRFTTPGSYTIYISLVDEQNNEHQQTEYVNVYTGISEEPTNINIPTSFQLSENCPDPFYYSTLIPFQLPKKCEISLIIYDKAGQKVRTLKQDKMEPGYHKTVWDGRDDFGRKVACGIYFCHFKAGNFKEIRKMVLIN</sequence>
<dbReference type="Gene3D" id="2.60.40.4070">
    <property type="match status" value="1"/>
</dbReference>
<dbReference type="InterPro" id="IPR011055">
    <property type="entry name" value="Dup_hybrid_motif"/>
</dbReference>
<accession>A0A7C6A945</accession>
<feature type="domain" description="FlgD/Vpr Ig-like" evidence="1">
    <location>
        <begin position="357"/>
        <end position="401"/>
    </location>
</feature>
<reference evidence="2" key="1">
    <citation type="journal article" date="2020" name="mSystems">
        <title>Genome- and Community-Level Interaction Insights into Carbon Utilization and Element Cycling Functions of Hydrothermarchaeota in Hydrothermal Sediment.</title>
        <authorList>
            <person name="Zhou Z."/>
            <person name="Liu Y."/>
            <person name="Xu W."/>
            <person name="Pan J."/>
            <person name="Luo Z.H."/>
            <person name="Li M."/>
        </authorList>
    </citation>
    <scope>NUCLEOTIDE SEQUENCE [LARGE SCALE GENOMIC DNA]</scope>
    <source>
        <strain evidence="2">SpSt-876</strain>
    </source>
</reference>
<dbReference type="AlphaFoldDB" id="A0A7C6A945"/>
<dbReference type="InterPro" id="IPR025965">
    <property type="entry name" value="FlgD/Vpr_Ig-like"/>
</dbReference>
<gene>
    <name evidence="2" type="ORF">ENW73_01680</name>
</gene>
<evidence type="ECO:0000313" key="2">
    <source>
        <dbReference type="EMBL" id="HHS51564.1"/>
    </source>
</evidence>